<comment type="caution">
    <text evidence="4">The sequence shown here is derived from an EMBL/GenBank/DDBJ whole genome shotgun (WGS) entry which is preliminary data.</text>
</comment>
<dbReference type="InterPro" id="IPR001296">
    <property type="entry name" value="Glyco_trans_1"/>
</dbReference>
<evidence type="ECO:0000256" key="1">
    <source>
        <dbReference type="ARBA" id="ARBA00022676"/>
    </source>
</evidence>
<name>A0ABS1H868_9BACL</name>
<keyword evidence="5" id="KW-1185">Reference proteome</keyword>
<organism evidence="4 5">
    <name type="scientific">Viridibacillus soli</name>
    <dbReference type="NCBI Taxonomy" id="2798301"/>
    <lineage>
        <taxon>Bacteria</taxon>
        <taxon>Bacillati</taxon>
        <taxon>Bacillota</taxon>
        <taxon>Bacilli</taxon>
        <taxon>Bacillales</taxon>
        <taxon>Caryophanaceae</taxon>
        <taxon>Viridibacillus</taxon>
    </lineage>
</organism>
<feature type="domain" description="Glycosyl transferase family 1" evidence="3">
    <location>
        <begin position="324"/>
        <end position="484"/>
    </location>
</feature>
<dbReference type="Gene3D" id="3.40.50.2000">
    <property type="entry name" value="Glycogen Phosphorylase B"/>
    <property type="match status" value="3"/>
</dbReference>
<keyword evidence="2" id="KW-0808">Transferase</keyword>
<evidence type="ECO:0000259" key="3">
    <source>
        <dbReference type="Pfam" id="PF00534"/>
    </source>
</evidence>
<protein>
    <submittedName>
        <fullName evidence="4">Glycosyltransferase</fullName>
    </submittedName>
</protein>
<dbReference type="RefSeq" id="WP_200749259.1">
    <property type="nucleotide sequence ID" value="NZ_JAEOAH010000017.1"/>
</dbReference>
<proteinExistence type="predicted"/>
<dbReference type="PANTHER" id="PTHR12526">
    <property type="entry name" value="GLYCOSYLTRANSFERASE"/>
    <property type="match status" value="1"/>
</dbReference>
<dbReference type="PANTHER" id="PTHR12526:SF629">
    <property type="entry name" value="TEICHURONIC ACID BIOSYNTHESIS GLYCOSYLTRANSFERASE TUAH-RELATED"/>
    <property type="match status" value="1"/>
</dbReference>
<dbReference type="EMBL" id="JAEOAH010000017">
    <property type="protein sequence ID" value="MBK3495595.1"/>
    <property type="molecule type" value="Genomic_DNA"/>
</dbReference>
<evidence type="ECO:0000313" key="4">
    <source>
        <dbReference type="EMBL" id="MBK3495595.1"/>
    </source>
</evidence>
<accession>A0ABS1H868</accession>
<dbReference type="Proteomes" id="UP000618943">
    <property type="component" value="Unassembled WGS sequence"/>
</dbReference>
<evidence type="ECO:0000313" key="5">
    <source>
        <dbReference type="Proteomes" id="UP000618943"/>
    </source>
</evidence>
<reference evidence="4 5" key="1">
    <citation type="submission" date="2020-12" db="EMBL/GenBank/DDBJ databases">
        <title>YIM B01967 draft genome.</title>
        <authorList>
            <person name="Yan X."/>
        </authorList>
    </citation>
    <scope>NUCLEOTIDE SEQUENCE [LARGE SCALE GENOMIC DNA]</scope>
    <source>
        <strain evidence="4 5">YIM B01967</strain>
    </source>
</reference>
<dbReference type="SUPFAM" id="SSF53756">
    <property type="entry name" value="UDP-Glycosyltransferase/glycogen phosphorylase"/>
    <property type="match status" value="1"/>
</dbReference>
<dbReference type="Pfam" id="PF00534">
    <property type="entry name" value="Glycos_transf_1"/>
    <property type="match status" value="1"/>
</dbReference>
<sequence length="512" mass="59536">MKKKLFMTVWDMAVEKGGINKVMLRRSSLFSNEQFESELLTFDYKPNYGEIEKELRQTGQLAANCKITNVYDYYRDKLSQSEMTSQQKAYYEKASKLYENDDYWVEAEDNYARYFLNGMYIKYKKWNDDRVIEFIDYFTDNRIRIRREEFHKDGYINRETFYHSSNNKKNQERYYTKDGFCYLNIWYNHIKGNQQRLFLFSPHYQKAQSFANRIEFHTAWLNEICNLEPVKPIVICDGAGTASRVIGMDDSLVEKVYMMHSNHFEAPYTLGSKYKENLNEIIEVIPKGYTTVVLTKAQQLDLHKEIGNRGNIHVIPNFVEVNDKEVEKDPLLVTMIARYSPEKRIDEAIHSFAKVVQNVPKAKLEVYGAGAEKEKLEELIKELKLTNNVFLKGYTNHVQDIVTKASVSLITSSDEGMSIALIESLASRTPVISYDINYGPSEIIENGVNGYVVPNGDKEQLAEKIIHLLNHPEEVATLGAAGQKLVATEYTPEGYYEKWHDLLHNLPELEVY</sequence>
<gene>
    <name evidence="4" type="ORF">JFL43_12190</name>
</gene>
<evidence type="ECO:0000256" key="2">
    <source>
        <dbReference type="ARBA" id="ARBA00022679"/>
    </source>
</evidence>
<keyword evidence="1" id="KW-0328">Glycosyltransferase</keyword>